<evidence type="ECO:0000256" key="3">
    <source>
        <dbReference type="ARBA" id="ARBA00022448"/>
    </source>
</evidence>
<dbReference type="Proteomes" id="UP000516404">
    <property type="component" value="Chromosome"/>
</dbReference>
<proteinExistence type="inferred from homology"/>
<feature type="transmembrane region" description="Helical" evidence="5">
    <location>
        <begin position="58"/>
        <end position="80"/>
    </location>
</feature>
<dbReference type="InterPro" id="IPR036259">
    <property type="entry name" value="MFS_trans_sf"/>
</dbReference>
<dbReference type="PANTHER" id="PTHR43271:SF2">
    <property type="entry name" value="BLL2771 PROTEIN"/>
    <property type="match status" value="1"/>
</dbReference>
<name>A0A7H2BCN2_9MICC</name>
<feature type="transmembrane region" description="Helical" evidence="5">
    <location>
        <begin position="156"/>
        <end position="178"/>
    </location>
</feature>
<evidence type="ECO:0000313" key="6">
    <source>
        <dbReference type="EMBL" id="QNV37428.1"/>
    </source>
</evidence>
<dbReference type="Pfam" id="PF07690">
    <property type="entry name" value="MFS_1"/>
    <property type="match status" value="1"/>
</dbReference>
<dbReference type="Gene3D" id="1.20.1250.20">
    <property type="entry name" value="MFS general substrate transporter like domains"/>
    <property type="match status" value="1"/>
</dbReference>
<feature type="transmembrane region" description="Helical" evidence="5">
    <location>
        <begin position="33"/>
        <end position="52"/>
    </location>
</feature>
<feature type="transmembrane region" description="Helical" evidence="5">
    <location>
        <begin position="123"/>
        <end position="144"/>
    </location>
</feature>
<dbReference type="SUPFAM" id="SSF103473">
    <property type="entry name" value="MFS general substrate transporter"/>
    <property type="match status" value="1"/>
</dbReference>
<dbReference type="AlphaFoldDB" id="A0A7H2BCN2"/>
<comment type="subcellular location">
    <subcellularLocation>
        <location evidence="1">Cell membrane</location>
        <topology evidence="1">Multi-pass membrane protein</topology>
    </subcellularLocation>
</comment>
<comment type="similarity">
    <text evidence="2">Belongs to the major facilitator superfamily.</text>
</comment>
<organism evidence="6 7">
    <name type="scientific">Rothia terrae</name>
    <dbReference type="NCBI Taxonomy" id="396015"/>
    <lineage>
        <taxon>Bacteria</taxon>
        <taxon>Bacillati</taxon>
        <taxon>Actinomycetota</taxon>
        <taxon>Actinomycetes</taxon>
        <taxon>Micrococcales</taxon>
        <taxon>Micrococcaceae</taxon>
        <taxon>Rothia</taxon>
    </lineage>
</organism>
<keyword evidence="4" id="KW-1003">Cell membrane</keyword>
<keyword evidence="7" id="KW-1185">Reference proteome</keyword>
<keyword evidence="5" id="KW-0472">Membrane</keyword>
<dbReference type="PANTHER" id="PTHR43271">
    <property type="entry name" value="BLL2771 PROTEIN"/>
    <property type="match status" value="1"/>
</dbReference>
<keyword evidence="5" id="KW-1133">Transmembrane helix</keyword>
<evidence type="ECO:0000313" key="7">
    <source>
        <dbReference type="Proteomes" id="UP000516404"/>
    </source>
</evidence>
<reference evidence="6 7" key="1">
    <citation type="submission" date="2020-09" db="EMBL/GenBank/DDBJ databases">
        <title>Investigation of environmental microbes.</title>
        <authorList>
            <person name="Ou Y."/>
            <person name="Kang Q."/>
        </authorList>
    </citation>
    <scope>NUCLEOTIDE SEQUENCE [LARGE SCALE GENOMIC DNA]</scope>
    <source>
        <strain evidence="6 7">KJZ-14</strain>
    </source>
</reference>
<dbReference type="GO" id="GO:0005886">
    <property type="term" value="C:plasma membrane"/>
    <property type="evidence" value="ECO:0007669"/>
    <property type="project" value="UniProtKB-SubCell"/>
</dbReference>
<protein>
    <submittedName>
        <fullName evidence="6">MFS transporter</fullName>
    </submittedName>
</protein>
<dbReference type="InterPro" id="IPR011701">
    <property type="entry name" value="MFS"/>
</dbReference>
<feature type="transmembrane region" description="Helical" evidence="5">
    <location>
        <begin position="6"/>
        <end position="26"/>
    </location>
</feature>
<dbReference type="EMBL" id="CP061539">
    <property type="protein sequence ID" value="QNV37428.1"/>
    <property type="molecule type" value="Genomic_DNA"/>
</dbReference>
<accession>A0A7H2BCN2</accession>
<sequence length="233" mass="25204">MFEGIFLAAVTGVAISFIVSVTHFSAQVTATSLFISGTSLGGLVGRLVSGVLVELVGWRWALMAVSILAACAASFFAVLLSRGALAQAAASFNSLTKPNATKDGFSLTHLVQKLGVNLKHPKLLLLYFAAFSLMGAFVSIYNYIGFVLEAPPYSLPVSLISFLFLTYLFGTFSSATASKLARRFSAKKFLWPVRFSWPEVSPSRRSLPCQLLLRDWLFSPPGSSPRTRSHPAK</sequence>
<evidence type="ECO:0000256" key="1">
    <source>
        <dbReference type="ARBA" id="ARBA00004651"/>
    </source>
</evidence>
<keyword evidence="3" id="KW-0813">Transport</keyword>
<evidence type="ECO:0000256" key="4">
    <source>
        <dbReference type="ARBA" id="ARBA00022475"/>
    </source>
</evidence>
<evidence type="ECO:0000256" key="2">
    <source>
        <dbReference type="ARBA" id="ARBA00008335"/>
    </source>
</evidence>
<evidence type="ECO:0000256" key="5">
    <source>
        <dbReference type="SAM" id="Phobius"/>
    </source>
</evidence>
<keyword evidence="5" id="KW-0812">Transmembrane</keyword>
<dbReference type="GO" id="GO:0022857">
    <property type="term" value="F:transmembrane transporter activity"/>
    <property type="evidence" value="ECO:0007669"/>
    <property type="project" value="InterPro"/>
</dbReference>
<dbReference type="KEGG" id="rter:IDM49_09390"/>
<gene>
    <name evidence="6" type="ORF">IDM49_09390</name>
</gene>